<comment type="pathway">
    <text evidence="1">Nucleotide-sugar biosynthesis; UDP-N-acetyl-alpha-D-glucosamine biosynthesis; N-acetyl-alpha-D-glucosamine 1-phosphate from alpha-D-glucosamine 6-phosphate (route I): step 1/2.</text>
</comment>
<dbReference type="SUPFAM" id="SSF55729">
    <property type="entry name" value="Acyl-CoA N-acyltransferases (Nat)"/>
    <property type="match status" value="1"/>
</dbReference>
<dbReference type="InterPro" id="IPR000182">
    <property type="entry name" value="GNAT_dom"/>
</dbReference>
<dbReference type="EMBL" id="JH711588">
    <property type="protein sequence ID" value="EIW75594.1"/>
    <property type="molecule type" value="Genomic_DNA"/>
</dbReference>
<organism evidence="3 4">
    <name type="scientific">Coniophora puteana (strain RWD-64-598)</name>
    <name type="common">Brown rot fungus</name>
    <dbReference type="NCBI Taxonomy" id="741705"/>
    <lineage>
        <taxon>Eukaryota</taxon>
        <taxon>Fungi</taxon>
        <taxon>Dikarya</taxon>
        <taxon>Basidiomycota</taxon>
        <taxon>Agaricomycotina</taxon>
        <taxon>Agaricomycetes</taxon>
        <taxon>Agaricomycetidae</taxon>
        <taxon>Boletales</taxon>
        <taxon>Coniophorineae</taxon>
        <taxon>Coniophoraceae</taxon>
        <taxon>Coniophora</taxon>
    </lineage>
</organism>
<dbReference type="GO" id="GO:0004343">
    <property type="term" value="F:glucosamine 6-phosphate N-acetyltransferase activity"/>
    <property type="evidence" value="ECO:0007669"/>
    <property type="project" value="UniProtKB-UniRule"/>
</dbReference>
<sequence length="195" mass="21409">MSASIESSSAAPLDLMFSQDLVDPEVVQMLPPELAIRPLASDDYKRGHLDVLRVLTKAADPGAAAWTAHFLEMRACADTYFPLVIVDKKADRIVASGTLYVERTFSRGLGSRAHPEDIAVDRTKQGRYLGLLLCQALMYIGGRMGVYKTVGNCTDANMPFYLKFGCHRAGRQMVRYTEGAQQPQEPSTSPPAARL</sequence>
<evidence type="ECO:0000313" key="3">
    <source>
        <dbReference type="EMBL" id="EIW75594.1"/>
    </source>
</evidence>
<dbReference type="Proteomes" id="UP000053558">
    <property type="component" value="Unassembled WGS sequence"/>
</dbReference>
<dbReference type="KEGG" id="cput:CONPUDRAFT_140026"/>
<evidence type="ECO:0000259" key="2">
    <source>
        <dbReference type="PROSITE" id="PS51186"/>
    </source>
</evidence>
<comment type="similarity">
    <text evidence="1">Belongs to the acetyltransferase family. GNA1 subfamily.</text>
</comment>
<dbReference type="InterPro" id="IPR016181">
    <property type="entry name" value="Acyl_CoA_acyltransferase"/>
</dbReference>
<dbReference type="UniPathway" id="UPA00113">
    <property type="reaction ID" value="UER00529"/>
</dbReference>
<comment type="caution">
    <text evidence="3">The sequence shown here is derived from an EMBL/GenBank/DDBJ whole genome shotgun (WGS) entry which is preliminary data.</text>
</comment>
<dbReference type="GeneID" id="19201435"/>
<protein>
    <recommendedName>
        <fullName evidence="1">Glucosamine 6-phosphate N-acetyltransferase</fullName>
        <ecNumber evidence="1">2.3.1.4</ecNumber>
    </recommendedName>
</protein>
<dbReference type="PANTHER" id="PTHR13355">
    <property type="entry name" value="GLUCOSAMINE 6-PHOSPHATE N-ACETYLTRANSFERASE"/>
    <property type="match status" value="1"/>
</dbReference>
<feature type="domain" description="N-acetyltransferase" evidence="2">
    <location>
        <begin position="34"/>
        <end position="185"/>
    </location>
</feature>
<dbReference type="RefSeq" id="XP_007774298.1">
    <property type="nucleotide sequence ID" value="XM_007776108.1"/>
</dbReference>
<reference evidence="4" key="1">
    <citation type="journal article" date="2012" name="Science">
        <title>The Paleozoic origin of enzymatic lignin decomposition reconstructed from 31 fungal genomes.</title>
        <authorList>
            <person name="Floudas D."/>
            <person name="Binder M."/>
            <person name="Riley R."/>
            <person name="Barry K."/>
            <person name="Blanchette R.A."/>
            <person name="Henrissat B."/>
            <person name="Martinez A.T."/>
            <person name="Otillar R."/>
            <person name="Spatafora J.W."/>
            <person name="Yadav J.S."/>
            <person name="Aerts A."/>
            <person name="Benoit I."/>
            <person name="Boyd A."/>
            <person name="Carlson A."/>
            <person name="Copeland A."/>
            <person name="Coutinho P.M."/>
            <person name="de Vries R.P."/>
            <person name="Ferreira P."/>
            <person name="Findley K."/>
            <person name="Foster B."/>
            <person name="Gaskell J."/>
            <person name="Glotzer D."/>
            <person name="Gorecki P."/>
            <person name="Heitman J."/>
            <person name="Hesse C."/>
            <person name="Hori C."/>
            <person name="Igarashi K."/>
            <person name="Jurgens J.A."/>
            <person name="Kallen N."/>
            <person name="Kersten P."/>
            <person name="Kohler A."/>
            <person name="Kuees U."/>
            <person name="Kumar T.K.A."/>
            <person name="Kuo A."/>
            <person name="LaButti K."/>
            <person name="Larrondo L.F."/>
            <person name="Lindquist E."/>
            <person name="Ling A."/>
            <person name="Lombard V."/>
            <person name="Lucas S."/>
            <person name="Lundell T."/>
            <person name="Martin R."/>
            <person name="McLaughlin D.J."/>
            <person name="Morgenstern I."/>
            <person name="Morin E."/>
            <person name="Murat C."/>
            <person name="Nagy L.G."/>
            <person name="Nolan M."/>
            <person name="Ohm R.A."/>
            <person name="Patyshakuliyeva A."/>
            <person name="Rokas A."/>
            <person name="Ruiz-Duenas F.J."/>
            <person name="Sabat G."/>
            <person name="Salamov A."/>
            <person name="Samejima M."/>
            <person name="Schmutz J."/>
            <person name="Slot J.C."/>
            <person name="St John F."/>
            <person name="Stenlid J."/>
            <person name="Sun H."/>
            <person name="Sun S."/>
            <person name="Syed K."/>
            <person name="Tsang A."/>
            <person name="Wiebenga A."/>
            <person name="Young D."/>
            <person name="Pisabarro A."/>
            <person name="Eastwood D.C."/>
            <person name="Martin F."/>
            <person name="Cullen D."/>
            <person name="Grigoriev I.V."/>
            <person name="Hibbett D.S."/>
        </authorList>
    </citation>
    <scope>NUCLEOTIDE SEQUENCE [LARGE SCALE GENOMIC DNA]</scope>
    <source>
        <strain evidence="4">RWD-64-598 SS2</strain>
    </source>
</reference>
<dbReference type="OrthoDB" id="10039976at2759"/>
<evidence type="ECO:0000313" key="4">
    <source>
        <dbReference type="Proteomes" id="UP000053558"/>
    </source>
</evidence>
<dbReference type="Gene3D" id="3.40.630.30">
    <property type="match status" value="1"/>
</dbReference>
<keyword evidence="1 3" id="KW-0012">Acyltransferase</keyword>
<dbReference type="AlphaFoldDB" id="A0A5M3M9R2"/>
<gene>
    <name evidence="3" type="ORF">CONPUDRAFT_140026</name>
</gene>
<comment type="catalytic activity">
    <reaction evidence="1">
        <text>D-glucosamine 6-phosphate + acetyl-CoA = N-acetyl-D-glucosamine 6-phosphate + CoA + H(+)</text>
        <dbReference type="Rhea" id="RHEA:10292"/>
        <dbReference type="ChEBI" id="CHEBI:15378"/>
        <dbReference type="ChEBI" id="CHEBI:57287"/>
        <dbReference type="ChEBI" id="CHEBI:57288"/>
        <dbReference type="ChEBI" id="CHEBI:57513"/>
        <dbReference type="ChEBI" id="CHEBI:58725"/>
        <dbReference type="EC" id="2.3.1.4"/>
    </reaction>
</comment>
<dbReference type="EC" id="2.3.1.4" evidence="1"/>
<dbReference type="GO" id="GO:0006048">
    <property type="term" value="P:UDP-N-acetylglucosamine biosynthetic process"/>
    <property type="evidence" value="ECO:0007669"/>
    <property type="project" value="UniProtKB-UniRule"/>
</dbReference>
<accession>A0A5M3M9R2</accession>
<keyword evidence="1 3" id="KW-0808">Transferase</keyword>
<dbReference type="PANTHER" id="PTHR13355:SF11">
    <property type="entry name" value="GLUCOSAMINE 6-PHOSPHATE N-ACETYLTRANSFERASE"/>
    <property type="match status" value="1"/>
</dbReference>
<keyword evidence="4" id="KW-1185">Reference proteome</keyword>
<dbReference type="OMA" id="EHEMARY"/>
<dbReference type="PROSITE" id="PS51186">
    <property type="entry name" value="GNAT"/>
    <property type="match status" value="1"/>
</dbReference>
<dbReference type="InterPro" id="IPR039143">
    <property type="entry name" value="GNPNAT1-like"/>
</dbReference>
<name>A0A5M3M9R2_CONPW</name>
<evidence type="ECO:0000256" key="1">
    <source>
        <dbReference type="RuleBase" id="RU365086"/>
    </source>
</evidence>
<proteinExistence type="inferred from homology"/>